<dbReference type="AlphaFoldDB" id="A0A9W4I9W3"/>
<dbReference type="PANTHER" id="PTHR43103">
    <property type="entry name" value="NUCLEOSIDE-DIPHOSPHATE-SUGAR EPIMERASE"/>
    <property type="match status" value="1"/>
</dbReference>
<feature type="domain" description="NAD-dependent epimerase/dehydratase" evidence="4">
    <location>
        <begin position="2"/>
        <end position="240"/>
    </location>
</feature>
<dbReference type="Gene3D" id="3.90.25.10">
    <property type="entry name" value="UDP-galactose 4-epimerase, domain 1"/>
    <property type="match status" value="1"/>
</dbReference>
<dbReference type="NCBIfam" id="TIGR02197">
    <property type="entry name" value="heptose_epim"/>
    <property type="match status" value="1"/>
</dbReference>
<keyword evidence="3" id="KW-0119">Carbohydrate metabolism</keyword>
<evidence type="ECO:0000256" key="3">
    <source>
        <dbReference type="ARBA" id="ARBA00023277"/>
    </source>
</evidence>
<dbReference type="InterPro" id="IPR011912">
    <property type="entry name" value="Heptose_epim"/>
</dbReference>
<proteinExistence type="predicted"/>
<reference evidence="5" key="1">
    <citation type="submission" date="2021-07" db="EMBL/GenBank/DDBJ databases">
        <authorList>
            <person name="Branca A.L. A."/>
        </authorList>
    </citation>
    <scope>NUCLEOTIDE SEQUENCE</scope>
</reference>
<protein>
    <recommendedName>
        <fullName evidence="4">NAD-dependent epimerase/dehydratase domain-containing protein</fullName>
    </recommendedName>
</protein>
<evidence type="ECO:0000256" key="2">
    <source>
        <dbReference type="ARBA" id="ARBA00023235"/>
    </source>
</evidence>
<dbReference type="Proteomes" id="UP001152592">
    <property type="component" value="Unassembled WGS sequence"/>
</dbReference>
<keyword evidence="2" id="KW-0413">Isomerase</keyword>
<name>A0A9W4I9W3_9EURO</name>
<dbReference type="GO" id="GO:0050661">
    <property type="term" value="F:NADP binding"/>
    <property type="evidence" value="ECO:0007669"/>
    <property type="project" value="InterPro"/>
</dbReference>
<dbReference type="OrthoDB" id="10261782at2759"/>
<dbReference type="EMBL" id="CAJVPD010000025">
    <property type="protein sequence ID" value="CAG8248658.1"/>
    <property type="molecule type" value="Genomic_DNA"/>
</dbReference>
<keyword evidence="1" id="KW-0521">NADP</keyword>
<dbReference type="GO" id="GO:0005975">
    <property type="term" value="P:carbohydrate metabolic process"/>
    <property type="evidence" value="ECO:0007669"/>
    <property type="project" value="InterPro"/>
</dbReference>
<evidence type="ECO:0000256" key="1">
    <source>
        <dbReference type="ARBA" id="ARBA00022857"/>
    </source>
</evidence>
<evidence type="ECO:0000259" key="4">
    <source>
        <dbReference type="Pfam" id="PF01370"/>
    </source>
</evidence>
<evidence type="ECO:0000313" key="6">
    <source>
        <dbReference type="Proteomes" id="UP001152592"/>
    </source>
</evidence>
<dbReference type="InterPro" id="IPR036291">
    <property type="entry name" value="NAD(P)-bd_dom_sf"/>
</dbReference>
<sequence>MIIVTGGAGLIGSNLIKELNRRGLTNILVVDDMADDTKFRNLLGCKFSDFMDAAHFREFITGKLTFHPRVLFHYGTFPSVTATGERDFLDINFTYPKELFNWCKSQQIRFIYASSAAVYGNSSSFREDDDKEAPLNTAAYFKLLFDQYVRRNIEIRSPQVAGLRLFDVYGPKEGHKGDKASVPYQFYQTRKEFKVIQLFGDHDGYKGGQQQRDFVHVEDVARLNCWFLDHPEISGIYNVGTGVATSFHKLATQIVSHFGPPEAYLGTVDFPVHLKGHYQNQTCADTTKLRRAGSTLRFRGVEEGVKEYLEWLEDKEIMVKSSPILPAKKLRHDWEPLSVIESNTKSGYKSLAS</sequence>
<dbReference type="Pfam" id="PF01370">
    <property type="entry name" value="Epimerase"/>
    <property type="match status" value="1"/>
</dbReference>
<dbReference type="InterPro" id="IPR001509">
    <property type="entry name" value="Epimerase_deHydtase"/>
</dbReference>
<evidence type="ECO:0000313" key="5">
    <source>
        <dbReference type="EMBL" id="CAG8248658.1"/>
    </source>
</evidence>
<dbReference type="GO" id="GO:0008712">
    <property type="term" value="F:ADP-glyceromanno-heptose 6-epimerase activity"/>
    <property type="evidence" value="ECO:0007669"/>
    <property type="project" value="InterPro"/>
</dbReference>
<gene>
    <name evidence="5" type="ORF">PSALAMII_LOCUS662</name>
</gene>
<comment type="caution">
    <text evidence="5">The sequence shown here is derived from an EMBL/GenBank/DDBJ whole genome shotgun (WGS) entry which is preliminary data.</text>
</comment>
<organism evidence="5 6">
    <name type="scientific">Penicillium salamii</name>
    <dbReference type="NCBI Taxonomy" id="1612424"/>
    <lineage>
        <taxon>Eukaryota</taxon>
        <taxon>Fungi</taxon>
        <taxon>Dikarya</taxon>
        <taxon>Ascomycota</taxon>
        <taxon>Pezizomycotina</taxon>
        <taxon>Eurotiomycetes</taxon>
        <taxon>Eurotiomycetidae</taxon>
        <taxon>Eurotiales</taxon>
        <taxon>Aspergillaceae</taxon>
        <taxon>Penicillium</taxon>
    </lineage>
</organism>
<accession>A0A9W4I9W3</accession>
<dbReference type="PANTHER" id="PTHR43103:SF3">
    <property type="entry name" value="ADP-L-GLYCERO-D-MANNO-HEPTOSE-6-EPIMERASE"/>
    <property type="match status" value="1"/>
</dbReference>
<dbReference type="Gene3D" id="3.40.50.720">
    <property type="entry name" value="NAD(P)-binding Rossmann-like Domain"/>
    <property type="match status" value="1"/>
</dbReference>
<dbReference type="SUPFAM" id="SSF51735">
    <property type="entry name" value="NAD(P)-binding Rossmann-fold domains"/>
    <property type="match status" value="1"/>
</dbReference>